<feature type="compositionally biased region" description="Basic and acidic residues" evidence="1">
    <location>
        <begin position="44"/>
        <end position="53"/>
    </location>
</feature>
<gene>
    <name evidence="2" type="ORF">NDU88_007371</name>
</gene>
<keyword evidence="3" id="KW-1185">Reference proteome</keyword>
<dbReference type="EMBL" id="JANPWB010000015">
    <property type="protein sequence ID" value="KAJ1094293.1"/>
    <property type="molecule type" value="Genomic_DNA"/>
</dbReference>
<evidence type="ECO:0000256" key="1">
    <source>
        <dbReference type="SAM" id="MobiDB-lite"/>
    </source>
</evidence>
<accession>A0AAV7LXH6</accession>
<dbReference type="Proteomes" id="UP001066276">
    <property type="component" value="Chromosome 11"/>
</dbReference>
<evidence type="ECO:0000313" key="2">
    <source>
        <dbReference type="EMBL" id="KAJ1094293.1"/>
    </source>
</evidence>
<protein>
    <submittedName>
        <fullName evidence="2">Uncharacterized protein</fullName>
    </submittedName>
</protein>
<dbReference type="AlphaFoldDB" id="A0AAV7LXH6"/>
<feature type="region of interest" description="Disordered" evidence="1">
    <location>
        <begin position="1"/>
        <end position="70"/>
    </location>
</feature>
<proteinExistence type="predicted"/>
<sequence length="81" mass="9378">MDECPAPSRRMHVPPERGRGPPVTLQGPWNQQHINEARVGAGPQHREGRDGHRFRGKRAWRGGGRIKEPEQRFKYMDSMHN</sequence>
<name>A0AAV7LXH6_PLEWA</name>
<reference evidence="2" key="1">
    <citation type="journal article" date="2022" name="bioRxiv">
        <title>Sequencing and chromosome-scale assembly of the giantPleurodeles waltlgenome.</title>
        <authorList>
            <person name="Brown T."/>
            <person name="Elewa A."/>
            <person name="Iarovenko S."/>
            <person name="Subramanian E."/>
            <person name="Araus A.J."/>
            <person name="Petzold A."/>
            <person name="Susuki M."/>
            <person name="Suzuki K.-i.T."/>
            <person name="Hayashi T."/>
            <person name="Toyoda A."/>
            <person name="Oliveira C."/>
            <person name="Osipova E."/>
            <person name="Leigh N.D."/>
            <person name="Simon A."/>
            <person name="Yun M.H."/>
        </authorList>
    </citation>
    <scope>NUCLEOTIDE SEQUENCE</scope>
    <source>
        <strain evidence="2">20211129_DDA</strain>
        <tissue evidence="2">Liver</tissue>
    </source>
</reference>
<comment type="caution">
    <text evidence="2">The sequence shown here is derived from an EMBL/GenBank/DDBJ whole genome shotgun (WGS) entry which is preliminary data.</text>
</comment>
<organism evidence="2 3">
    <name type="scientific">Pleurodeles waltl</name>
    <name type="common">Iberian ribbed newt</name>
    <dbReference type="NCBI Taxonomy" id="8319"/>
    <lineage>
        <taxon>Eukaryota</taxon>
        <taxon>Metazoa</taxon>
        <taxon>Chordata</taxon>
        <taxon>Craniata</taxon>
        <taxon>Vertebrata</taxon>
        <taxon>Euteleostomi</taxon>
        <taxon>Amphibia</taxon>
        <taxon>Batrachia</taxon>
        <taxon>Caudata</taxon>
        <taxon>Salamandroidea</taxon>
        <taxon>Salamandridae</taxon>
        <taxon>Pleurodelinae</taxon>
        <taxon>Pleurodeles</taxon>
    </lineage>
</organism>
<evidence type="ECO:0000313" key="3">
    <source>
        <dbReference type="Proteomes" id="UP001066276"/>
    </source>
</evidence>